<dbReference type="VEuPathDB" id="MicrosporidiaDB:HERIO_1640"/>
<name>A0A1X0Q9J3_9MICR</name>
<dbReference type="EMBL" id="LVKB01000090">
    <property type="protein sequence ID" value="ORD96427.1"/>
    <property type="molecule type" value="Genomic_DNA"/>
</dbReference>
<proteinExistence type="predicted"/>
<evidence type="ECO:0000313" key="2">
    <source>
        <dbReference type="Proteomes" id="UP000192356"/>
    </source>
</evidence>
<dbReference type="Proteomes" id="UP000192356">
    <property type="component" value="Unassembled WGS sequence"/>
</dbReference>
<reference evidence="1 2" key="1">
    <citation type="journal article" date="2017" name="Environ. Microbiol.">
        <title>Decay of the glycolytic pathway and adaptation to intranuclear parasitism within Enterocytozoonidae microsporidia.</title>
        <authorList>
            <person name="Wiredu Boakye D."/>
            <person name="Jaroenlak P."/>
            <person name="Prachumwat A."/>
            <person name="Williams T.A."/>
            <person name="Bateman K.S."/>
            <person name="Itsathitphaisarn O."/>
            <person name="Sritunyalucksana K."/>
            <person name="Paszkiewicz K.H."/>
            <person name="Moore K.A."/>
            <person name="Stentiford G.D."/>
            <person name="Williams B.A."/>
        </authorList>
    </citation>
    <scope>NUCLEOTIDE SEQUENCE [LARGE SCALE GENOMIC DNA]</scope>
    <source>
        <strain evidence="1 2">GB1</strain>
    </source>
</reference>
<keyword evidence="2" id="KW-1185">Reference proteome</keyword>
<gene>
    <name evidence="1" type="ORF">HERIO_1640</name>
</gene>
<comment type="caution">
    <text evidence="1">The sequence shown here is derived from an EMBL/GenBank/DDBJ whole genome shotgun (WGS) entry which is preliminary data.</text>
</comment>
<dbReference type="OrthoDB" id="420884at2759"/>
<accession>A0A1X0Q9J3</accession>
<dbReference type="AlphaFoldDB" id="A0A1X0Q9J3"/>
<evidence type="ECO:0000313" key="1">
    <source>
        <dbReference type="EMBL" id="ORD96427.1"/>
    </source>
</evidence>
<sequence>MIGTNIPLTDKFIEAYPPYKVRYMQLDPKSLIEYKLTINKICNRISYDYNQLIGIITEIKPMLNDRHFVEMLLNKLIDQGRVLVSNHLNSYKPISILMSKLYEHNSQILDVYVRLIIRKECKITEINGIYSIYFGVLVLLKDYERAWFILASILNIEPNQYTGHVLEYYFLICSPLLETKKKRLLKLKKYLNDFFYPKISNIAIETRIREYLNKI</sequence>
<protein>
    <submittedName>
        <fullName evidence="1">Uncharacterized protein</fullName>
    </submittedName>
</protein>
<organism evidence="1 2">
    <name type="scientific">Hepatospora eriocheir</name>
    <dbReference type="NCBI Taxonomy" id="1081669"/>
    <lineage>
        <taxon>Eukaryota</taxon>
        <taxon>Fungi</taxon>
        <taxon>Fungi incertae sedis</taxon>
        <taxon>Microsporidia</taxon>
        <taxon>Hepatosporidae</taxon>
        <taxon>Hepatospora</taxon>
    </lineage>
</organism>
<dbReference type="VEuPathDB" id="MicrosporidiaDB:A0H76_1574"/>